<protein>
    <submittedName>
        <fullName evidence="2">Uncharacterized protein</fullName>
    </submittedName>
</protein>
<sequence>MTLSIKNILALHAGVESLETPPVDMPAEEVAELTNELEHQQMRAEIRENSKEIDDTAEVIEEVQDQVEELEEVVEGMEALAAQPTLNRPAIAVLYRRAERINAKLGAEARQQIAGNENLASDDAFRSAVIDGCEGFMETAKKVYETTSSFIKNIFYALVDAVKKLFSFATDQSAKAESMKKQLKDKEIKSEVKLGGWNRFFEGNLSVLDTVMTKVGDIVPEFGGLLKDMSDITSVTESDTASLLNKVEALSAKFEGVIKGDTIPWNIIGGRGKQKTARGTSDKNLIYWSVPGKGLFTPDTVDKAIAEFSFDVATVNYTNIIDGTTLTGTSKAMFGKGDLDGILNSVIKNAEMIKKLKASVEGLKSTVDGIVSKLKQGPKEGSDEKATKVFISALKRLVTKHSQLVNNFCRIVSSIDGAKLQAVKAHF</sequence>
<gene>
    <name evidence="2" type="ORF">Aphrodite1_0096</name>
</gene>
<dbReference type="Proteomes" id="UP000240536">
    <property type="component" value="Segment"/>
</dbReference>
<name>A0A2I7QHT9_9CAUD</name>
<evidence type="ECO:0000313" key="2">
    <source>
        <dbReference type="EMBL" id="AUR80961.1"/>
    </source>
</evidence>
<dbReference type="OrthoDB" id="12270at10239"/>
<reference evidence="3" key="1">
    <citation type="submission" date="2017-12" db="EMBL/GenBank/DDBJ databases">
        <title>Phage resistance in Vibrio sp. unravels a complex metabolic adaptation strategy.</title>
        <authorList>
            <person name="Skliros D."/>
            <person name="Kalatzis P.G."/>
            <person name="Katharios P."/>
            <person name="Flemetakis E."/>
        </authorList>
    </citation>
    <scope>NUCLEOTIDE SEQUENCE [LARGE SCALE GENOMIC DNA]</scope>
</reference>
<keyword evidence="3" id="KW-1185">Reference proteome</keyword>
<dbReference type="InterPro" id="IPR024413">
    <property type="entry name" value="Phage_phiKZ_Orf92_int-head"/>
</dbReference>
<feature type="coiled-coil region" evidence="1">
    <location>
        <begin position="46"/>
        <end position="80"/>
    </location>
</feature>
<evidence type="ECO:0000313" key="3">
    <source>
        <dbReference type="Proteomes" id="UP000240536"/>
    </source>
</evidence>
<organism evidence="2 3">
    <name type="scientific">Vibrio phage Aphrodite1</name>
    <dbReference type="NCBI Taxonomy" id="2070057"/>
    <lineage>
        <taxon>Viruses</taxon>
        <taxon>Duplodnaviria</taxon>
        <taxon>Heunggongvirae</taxon>
        <taxon>Uroviricota</taxon>
        <taxon>Caudoviricetes</taxon>
        <taxon>Chimalliviridae</taxon>
        <taxon>Gorgonvirinae</taxon>
        <taxon>Aphroditevirus</taxon>
        <taxon>Aphroditevirus aphrodite1</taxon>
    </lineage>
</organism>
<evidence type="ECO:0000256" key="1">
    <source>
        <dbReference type="SAM" id="Coils"/>
    </source>
</evidence>
<accession>A0A2I7QHT9</accession>
<dbReference type="Pfam" id="PF12699">
    <property type="entry name" value="phiKZ_IP"/>
    <property type="match status" value="1"/>
</dbReference>
<keyword evidence="1" id="KW-0175">Coiled coil</keyword>
<proteinExistence type="predicted"/>
<dbReference type="EMBL" id="MG720308">
    <property type="protein sequence ID" value="AUR80961.1"/>
    <property type="molecule type" value="Genomic_DNA"/>
</dbReference>